<protein>
    <recommendedName>
        <fullName evidence="2">Anti-sigma factor antagonist</fullName>
    </recommendedName>
</protein>
<dbReference type="RefSeq" id="WP_092061992.1">
    <property type="nucleotide sequence ID" value="NZ_FNIN01000001.1"/>
</dbReference>
<dbReference type="EMBL" id="FNIN01000001">
    <property type="protein sequence ID" value="SDN25574.1"/>
    <property type="molecule type" value="Genomic_DNA"/>
</dbReference>
<dbReference type="CDD" id="cd07043">
    <property type="entry name" value="STAS_anti-anti-sigma_factors"/>
    <property type="match status" value="1"/>
</dbReference>
<organism evidence="4 5">
    <name type="scientific">Desulfonauticus submarinus</name>
    <dbReference type="NCBI Taxonomy" id="206665"/>
    <lineage>
        <taxon>Bacteria</taxon>
        <taxon>Pseudomonadati</taxon>
        <taxon>Thermodesulfobacteriota</taxon>
        <taxon>Desulfovibrionia</taxon>
        <taxon>Desulfovibrionales</taxon>
        <taxon>Desulfonauticaceae</taxon>
        <taxon>Desulfonauticus</taxon>
    </lineage>
</organism>
<dbReference type="PANTHER" id="PTHR33495">
    <property type="entry name" value="ANTI-SIGMA FACTOR ANTAGONIST TM_1081-RELATED-RELATED"/>
    <property type="match status" value="1"/>
</dbReference>
<dbReference type="Gene3D" id="3.30.750.24">
    <property type="entry name" value="STAS domain"/>
    <property type="match status" value="1"/>
</dbReference>
<dbReference type="InterPro" id="IPR002645">
    <property type="entry name" value="STAS_dom"/>
</dbReference>
<comment type="similarity">
    <text evidence="1 2">Belongs to the anti-sigma-factor antagonist family.</text>
</comment>
<dbReference type="SUPFAM" id="SSF52091">
    <property type="entry name" value="SpoIIaa-like"/>
    <property type="match status" value="1"/>
</dbReference>
<dbReference type="AlphaFoldDB" id="A0A1G9ZWX0"/>
<dbReference type="STRING" id="206665.SAMN04488516_101193"/>
<keyword evidence="5" id="KW-1185">Reference proteome</keyword>
<dbReference type="PROSITE" id="PS50801">
    <property type="entry name" value="STAS"/>
    <property type="match status" value="1"/>
</dbReference>
<evidence type="ECO:0000259" key="3">
    <source>
        <dbReference type="PROSITE" id="PS50801"/>
    </source>
</evidence>
<evidence type="ECO:0000313" key="5">
    <source>
        <dbReference type="Proteomes" id="UP000199602"/>
    </source>
</evidence>
<gene>
    <name evidence="4" type="ORF">SAMN04488516_101193</name>
</gene>
<accession>A0A1G9ZWX0</accession>
<evidence type="ECO:0000256" key="2">
    <source>
        <dbReference type="RuleBase" id="RU003749"/>
    </source>
</evidence>
<proteinExistence type="inferred from homology"/>
<evidence type="ECO:0000313" key="4">
    <source>
        <dbReference type="EMBL" id="SDN25574.1"/>
    </source>
</evidence>
<dbReference type="InterPro" id="IPR036513">
    <property type="entry name" value="STAS_dom_sf"/>
</dbReference>
<dbReference type="NCBIfam" id="TIGR00377">
    <property type="entry name" value="ant_ant_sig"/>
    <property type="match status" value="1"/>
</dbReference>
<dbReference type="Proteomes" id="UP000199602">
    <property type="component" value="Unassembled WGS sequence"/>
</dbReference>
<sequence>MEIKKIDKKKFIIVKVSGRLDASTAPLYEEKCRSFIVEGHNKMIIDLNDLEYISSAGLRSILSIGKKIKSNNGKYLFCNLQPMVSDVFKISGFNAIFPVFNTLEDAIEEI</sequence>
<reference evidence="4 5" key="1">
    <citation type="submission" date="2016-10" db="EMBL/GenBank/DDBJ databases">
        <authorList>
            <person name="de Groot N.N."/>
        </authorList>
    </citation>
    <scope>NUCLEOTIDE SEQUENCE [LARGE SCALE GENOMIC DNA]</scope>
    <source>
        <strain evidence="4 5">DSM 15269</strain>
    </source>
</reference>
<dbReference type="InterPro" id="IPR003658">
    <property type="entry name" value="Anti-sigma_ant"/>
</dbReference>
<dbReference type="GO" id="GO:0043856">
    <property type="term" value="F:anti-sigma factor antagonist activity"/>
    <property type="evidence" value="ECO:0007669"/>
    <property type="project" value="InterPro"/>
</dbReference>
<dbReference type="OrthoDB" id="280847at2"/>
<name>A0A1G9ZWX0_9BACT</name>
<evidence type="ECO:0000256" key="1">
    <source>
        <dbReference type="ARBA" id="ARBA00009013"/>
    </source>
</evidence>
<feature type="domain" description="STAS" evidence="3">
    <location>
        <begin position="1"/>
        <end position="110"/>
    </location>
</feature>
<dbReference type="Pfam" id="PF01740">
    <property type="entry name" value="STAS"/>
    <property type="match status" value="1"/>
</dbReference>